<dbReference type="RefSeq" id="WP_316772960.1">
    <property type="nucleotide sequence ID" value="NZ_JASMWN010000001.1"/>
</dbReference>
<comment type="caution">
    <text evidence="2">The sequence shown here is derived from an EMBL/GenBank/DDBJ whole genome shotgun (WGS) entry which is preliminary data.</text>
</comment>
<evidence type="ECO:0000313" key="3">
    <source>
        <dbReference type="Proteomes" id="UP001255416"/>
    </source>
</evidence>
<dbReference type="GO" id="GO:0016757">
    <property type="term" value="F:glycosyltransferase activity"/>
    <property type="evidence" value="ECO:0007669"/>
    <property type="project" value="UniProtKB-KW"/>
</dbReference>
<dbReference type="EMBL" id="JASMWN010000001">
    <property type="protein sequence ID" value="MDU9002730.1"/>
    <property type="molecule type" value="Genomic_DNA"/>
</dbReference>
<organism evidence="2 3">
    <name type="scientific">Sedimentitalea todarodis</name>
    <dbReference type="NCBI Taxonomy" id="1631240"/>
    <lineage>
        <taxon>Bacteria</taxon>
        <taxon>Pseudomonadati</taxon>
        <taxon>Pseudomonadota</taxon>
        <taxon>Alphaproteobacteria</taxon>
        <taxon>Rhodobacterales</taxon>
        <taxon>Paracoccaceae</taxon>
        <taxon>Sedimentitalea</taxon>
    </lineage>
</organism>
<keyword evidence="2" id="KW-0328">Glycosyltransferase</keyword>
<dbReference type="PANTHER" id="PTHR22916">
    <property type="entry name" value="GLYCOSYLTRANSFERASE"/>
    <property type="match status" value="1"/>
</dbReference>
<proteinExistence type="predicted"/>
<protein>
    <submittedName>
        <fullName evidence="2">Glycosyltransferase</fullName>
        <ecNumber evidence="2">2.4.-.-</ecNumber>
    </submittedName>
</protein>
<dbReference type="PANTHER" id="PTHR22916:SF3">
    <property type="entry name" value="UDP-GLCNAC:BETAGAL BETA-1,3-N-ACETYLGLUCOSAMINYLTRANSFERASE-LIKE PROTEIN 1"/>
    <property type="match status" value="1"/>
</dbReference>
<evidence type="ECO:0000259" key="1">
    <source>
        <dbReference type="Pfam" id="PF00535"/>
    </source>
</evidence>
<keyword evidence="2" id="KW-0808">Transferase</keyword>
<dbReference type="Gene3D" id="3.90.550.10">
    <property type="entry name" value="Spore Coat Polysaccharide Biosynthesis Protein SpsA, Chain A"/>
    <property type="match status" value="1"/>
</dbReference>
<dbReference type="EC" id="2.4.-.-" evidence="2"/>
<dbReference type="Pfam" id="PF00535">
    <property type="entry name" value="Glycos_transf_2"/>
    <property type="match status" value="1"/>
</dbReference>
<reference evidence="3" key="1">
    <citation type="submission" date="2023-05" db="EMBL/GenBank/DDBJ databases">
        <title>Sedimentitalea sp. nov. JM2-8.</title>
        <authorList>
            <person name="Huang J."/>
        </authorList>
    </citation>
    <scope>NUCLEOTIDE SEQUENCE [LARGE SCALE GENOMIC DNA]</scope>
    <source>
        <strain evidence="3">KHS03</strain>
    </source>
</reference>
<dbReference type="InterPro" id="IPR029044">
    <property type="entry name" value="Nucleotide-diphossugar_trans"/>
</dbReference>
<sequence length="300" mass="33900">MTAALRDRKFPSDEPVKVSICAITFNHEHYIAQCLEGFLDQICDFRVEILIHDDASTDGTADIIRDYAARHPTVFRTILQTENQYSKGVNPHFAYVMPDARGEYIAFCDGDDFWSDPDKLAIQVAVLDSEPDVALTYGTARGISEAGEPVEYVGGIEHDLSPTDLKKAPPINTLTTCFRNIFRGTTASLFIRTATIGDLMVWSMLGYHGGGRFLSNLKPAYYRVHSNGLLSMKTRERQHYMTAIAHMHLAAYHEEQSDPEAATAALQTMFHHSESMMRALPHKRLFKLWRRAFKNKLLGR</sequence>
<accession>A0ABU3V990</accession>
<dbReference type="Proteomes" id="UP001255416">
    <property type="component" value="Unassembled WGS sequence"/>
</dbReference>
<evidence type="ECO:0000313" key="2">
    <source>
        <dbReference type="EMBL" id="MDU9002730.1"/>
    </source>
</evidence>
<gene>
    <name evidence="2" type="ORF">QO231_02545</name>
</gene>
<dbReference type="SUPFAM" id="SSF53448">
    <property type="entry name" value="Nucleotide-diphospho-sugar transferases"/>
    <property type="match status" value="1"/>
</dbReference>
<feature type="domain" description="Glycosyltransferase 2-like" evidence="1">
    <location>
        <begin position="19"/>
        <end position="135"/>
    </location>
</feature>
<keyword evidence="3" id="KW-1185">Reference proteome</keyword>
<dbReference type="InterPro" id="IPR001173">
    <property type="entry name" value="Glyco_trans_2-like"/>
</dbReference>
<name>A0ABU3V990_9RHOB</name>